<keyword evidence="1" id="KW-0812">Transmembrane</keyword>
<protein>
    <submittedName>
        <fullName evidence="3 4">Uncharacterized protein</fullName>
    </submittedName>
</protein>
<feature type="transmembrane region" description="Helical" evidence="1">
    <location>
        <begin position="1850"/>
        <end position="1868"/>
    </location>
</feature>
<evidence type="ECO:0000313" key="2">
    <source>
        <dbReference type="Proteomes" id="UP000050795"/>
    </source>
</evidence>
<evidence type="ECO:0000313" key="3">
    <source>
        <dbReference type="WBParaSite" id="TREG1_34790.1"/>
    </source>
</evidence>
<feature type="transmembrane region" description="Helical" evidence="1">
    <location>
        <begin position="840"/>
        <end position="867"/>
    </location>
</feature>
<dbReference type="WBParaSite" id="TREG1_34790.1">
    <property type="protein sequence ID" value="TREG1_34790.1"/>
    <property type="gene ID" value="TREG1_34790"/>
</dbReference>
<dbReference type="Proteomes" id="UP000050795">
    <property type="component" value="Unassembled WGS sequence"/>
</dbReference>
<evidence type="ECO:0000256" key="1">
    <source>
        <dbReference type="SAM" id="Phobius"/>
    </source>
</evidence>
<keyword evidence="1" id="KW-0472">Membrane</keyword>
<evidence type="ECO:0000313" key="4">
    <source>
        <dbReference type="WBParaSite" id="TREG1_34800.1"/>
    </source>
</evidence>
<dbReference type="WBParaSite" id="TREG1_34800.1">
    <property type="protein sequence ID" value="TREG1_34800.1"/>
    <property type="gene ID" value="TREG1_34800"/>
</dbReference>
<accession>A0AA85JJM9</accession>
<keyword evidence="1" id="KW-1133">Transmembrane helix</keyword>
<feature type="transmembrane region" description="Helical" evidence="1">
    <location>
        <begin position="7"/>
        <end position="28"/>
    </location>
</feature>
<feature type="transmembrane region" description="Helical" evidence="1">
    <location>
        <begin position="1620"/>
        <end position="1642"/>
    </location>
</feature>
<sequence>MYREWNIGFIICKLWIILMWFNLQQFYIHVSTENMDYNNNNNNNPKNIQEGNFAQWYEELKNSGLKYADSIYCEPWSTNMSQDLDSGLRSCSGTNFKMNNVGLNVAYQMHITDQHAVKLIVGKNLIAENLFTTNDIYQSSVVNGNDSIVKFISFRNSGIQVTVTLSELNVFPVFEDVAYQGVNDIILNALPGTYAFRQKQPLLKIADKFCRYPLPSRYLLSLKAFRRRQTFGYKRECKSKSQRNTTFCLANSHMEYPDNEEEKIHFYERSINDQCGRNQAAFLPHDPNSFYCTHDTPLINEIFGEYVQEQIVKSDLSSCSEYKKLCMICLNHTNENNKQTDSRCYVQDNKLEKFPGINAGHIRSEGKFADLPCCGISCYNTPACLAYYSPVCQSEVDKKITLEDKICMDGNTYHISIIPEFDFQKGVFMCHLKKTNYSLGFRFKLSIDLFKLIHQKSFQRQVFKETELSIESEHEIKSLDPYDLNIDALRIEIPNTKSEENTYDSLKDIILLGRRNETLQDFQFSIHQIPKSTNIQDYKPPVERALHTDSAFTTIQSSKPHAFSSVNWKNEGCDLNVYENILPTKEFSDFLAKGQPVDIYAISNTNRNAINSVLSQGDNVYLDKPHSFRLNNKQTSLPSVNIKLSGNNSILRPIFCNKKNPLIKYNLLANTEQESFGKYRIFRKSVKVSVKFTKNSLGQDIFNILVTGHVTGTPTYLNFKLVWIANYFVLSNHDILVISSQSKSSYLESSKTEQFQLTYQIDLKSIRGIPYDKLSFLLSTQSIVLFDLIIQDCDTNVTVRIPNAYINQQTVDKMLHENTFQSSLVGVQLNKSVDKESTQWIIYSPLLFITIGIGLLYFLVLITFVCIKHFIISNKGYPISVGYQKFVDNSNNDQSSDFQYHQLLLHPFPVKLNNHTLFYATSRKGEDYIQTFLPGRQTLYHPTIVPSHRHCCQDVTKDGKSHSTWLHQNAWNTKSSKLKRIFLFTHLAFRVFYTFLFTFSVAVSLIFSLQPSSRPTFDSMIHWPKVSQESLDYNHRMQRNMHRSSSSSVTSMPTIHLDQTHLIGPIIRLQTEARWIEEFTEQELKRQLDYVERMKLACQHAMTVEITDALREGKHLVKTRLDKWQLNTTIAQNTDNINGNTLVSTNELAGHHFNKQRSLFDQIYEQVSQQIDFRRVKSFKVYSNMLNSVFHSGWLQYAKRMLNTSDNLDRTPKHFSNAKIHSATKLHFQDSMRRFYEIAQQRSGIKASYVTLMNYMNFYQSDSVQLLPLRLLESLKKIFAPANHYITMFYLSSEVHDQLRQSQIKHQSNHQTINLKNPFLHKTRQERVFVTTNDLEEYIDGTLNPIEDAITRHSPNQEYKLISENFIEYIKRNANGNSEDYIKYSDQHSAIPVMTLTHIRLSLLILDCLIIVYRFFHTYEILKAIWTGQKLFVDASSWLERQVNVMSSENKDIGYFHEESEQITGNFKSRLCATERGRNSSHSDHTAYNETDSKLFSRTTIFQCLPQYQNRYECRHDRQALFQSSCSPSVPRNSQSSETVSPIMSNNIMQSQCTDKSKENFQPCPTYSQLSNMPCKSLPYNSLISIGPPLSLPPTSSFGIEQNTGCMLGVRTACCRKSHYISSIVGLTVLILLFGLVLIQMYKPTGVISKKSSTSTNYLKQNFIQYRGNRIPYLSTQINFFRPYHELLIREHSKRLNRDWLGWTRRNELAMRGRVLSYLSRFKYELAFFDKQVEAENSVIQSLLFQNKKSSSSASSTSTAKSDKDFSKPVQYPTSPVFNSEFLFRQQICHFLPVVPVPIIDDDTELNSKDMSPSLRGMTKPQNIKQIIWTATISTFVDFDWNSQEQANRLFITAIIVGVVMISCIGVVDLGGKILKMLYINPAVSLSDIQRWRSNQKLTHEKELRNYDQNTENIILISPQPAPIIPWPSDLLFNVNGKLKTTPSKSNPTCRQTSSPGSSVSILKEPEAQLPLTAFYLDSNLVFTPTSTPQIYNTSKPIQLDDVSHSIPLLIAHSPSSTPIIALKTDPLSSTNQLSGVLYEKT</sequence>
<reference evidence="2" key="1">
    <citation type="submission" date="2022-06" db="EMBL/GenBank/DDBJ databases">
        <authorList>
            <person name="Berger JAMES D."/>
            <person name="Berger JAMES D."/>
        </authorList>
    </citation>
    <scope>NUCLEOTIDE SEQUENCE [LARGE SCALE GENOMIC DNA]</scope>
</reference>
<reference evidence="3 4" key="2">
    <citation type="submission" date="2023-11" db="UniProtKB">
        <authorList>
            <consortium name="WormBaseParasite"/>
        </authorList>
    </citation>
    <scope>IDENTIFICATION</scope>
</reference>
<keyword evidence="2" id="KW-1185">Reference proteome</keyword>
<organism evidence="2 4">
    <name type="scientific">Trichobilharzia regenti</name>
    <name type="common">Nasal bird schistosome</name>
    <dbReference type="NCBI Taxonomy" id="157069"/>
    <lineage>
        <taxon>Eukaryota</taxon>
        <taxon>Metazoa</taxon>
        <taxon>Spiralia</taxon>
        <taxon>Lophotrochozoa</taxon>
        <taxon>Platyhelminthes</taxon>
        <taxon>Trematoda</taxon>
        <taxon>Digenea</taxon>
        <taxon>Strigeidida</taxon>
        <taxon>Schistosomatoidea</taxon>
        <taxon>Schistosomatidae</taxon>
        <taxon>Trichobilharzia</taxon>
    </lineage>
</organism>
<feature type="transmembrane region" description="Helical" evidence="1">
    <location>
        <begin position="987"/>
        <end position="1009"/>
    </location>
</feature>
<proteinExistence type="predicted"/>
<name>A0AA85JJM9_TRIRE</name>